<feature type="domain" description="GAF" evidence="2">
    <location>
        <begin position="69"/>
        <end position="220"/>
    </location>
</feature>
<dbReference type="Pfam" id="PF01590">
    <property type="entry name" value="GAF"/>
    <property type="match status" value="1"/>
</dbReference>
<dbReference type="Pfam" id="PF17853">
    <property type="entry name" value="GGDEF_2"/>
    <property type="match status" value="1"/>
</dbReference>
<dbReference type="InterPro" id="IPR041522">
    <property type="entry name" value="CdaR_GGDEF"/>
</dbReference>
<dbReference type="eggNOG" id="COG2508">
    <property type="taxonomic scope" value="Bacteria"/>
</dbReference>
<accession>A0A0A0JZP8</accession>
<evidence type="ECO:0000313" key="3">
    <source>
        <dbReference type="EMBL" id="KGN42234.1"/>
    </source>
</evidence>
<dbReference type="RefSeq" id="WP_035933642.1">
    <property type="nucleotide sequence ID" value="NZ_AVPL01000007.1"/>
</dbReference>
<dbReference type="InterPro" id="IPR003018">
    <property type="entry name" value="GAF"/>
</dbReference>
<dbReference type="Gene3D" id="3.30.450.40">
    <property type="match status" value="1"/>
</dbReference>
<comment type="similarity">
    <text evidence="1">Belongs to the CdaR family.</text>
</comment>
<organism evidence="3 4">
    <name type="scientific">Knoellia aerolata DSM 18566</name>
    <dbReference type="NCBI Taxonomy" id="1385519"/>
    <lineage>
        <taxon>Bacteria</taxon>
        <taxon>Bacillati</taxon>
        <taxon>Actinomycetota</taxon>
        <taxon>Actinomycetes</taxon>
        <taxon>Micrococcales</taxon>
        <taxon>Intrasporangiaceae</taxon>
        <taxon>Knoellia</taxon>
    </lineage>
</organism>
<dbReference type="InterPro" id="IPR051448">
    <property type="entry name" value="CdaR-like_regulators"/>
</dbReference>
<dbReference type="OrthoDB" id="8026818at2"/>
<evidence type="ECO:0000313" key="4">
    <source>
        <dbReference type="Proteomes" id="UP000030013"/>
    </source>
</evidence>
<dbReference type="Proteomes" id="UP000030013">
    <property type="component" value="Unassembled WGS sequence"/>
</dbReference>
<dbReference type="SMART" id="SM00065">
    <property type="entry name" value="GAF"/>
    <property type="match status" value="1"/>
</dbReference>
<dbReference type="eggNOG" id="COG2203">
    <property type="taxonomic scope" value="Bacteria"/>
</dbReference>
<dbReference type="Pfam" id="PF13556">
    <property type="entry name" value="HTH_30"/>
    <property type="match status" value="1"/>
</dbReference>
<protein>
    <submittedName>
        <fullName evidence="3">Diguanylate cyclase</fullName>
    </submittedName>
</protein>
<reference evidence="3 4" key="1">
    <citation type="submission" date="2013-08" db="EMBL/GenBank/DDBJ databases">
        <title>The genome sequence of Knoellia aerolata.</title>
        <authorList>
            <person name="Zhu W."/>
            <person name="Wang G."/>
        </authorList>
    </citation>
    <scope>NUCLEOTIDE SEQUENCE [LARGE SCALE GENOMIC DNA]</scope>
    <source>
        <strain evidence="3 4">DSM 18566</strain>
    </source>
</reference>
<dbReference type="STRING" id="1385519.N801_01455"/>
<dbReference type="InterPro" id="IPR042070">
    <property type="entry name" value="PucR_C-HTH_sf"/>
</dbReference>
<dbReference type="PANTHER" id="PTHR33744">
    <property type="entry name" value="CARBOHYDRATE DIACID REGULATOR"/>
    <property type="match status" value="1"/>
</dbReference>
<dbReference type="InterPro" id="IPR029016">
    <property type="entry name" value="GAF-like_dom_sf"/>
</dbReference>
<evidence type="ECO:0000259" key="2">
    <source>
        <dbReference type="SMART" id="SM00065"/>
    </source>
</evidence>
<dbReference type="PANTHER" id="PTHR33744:SF1">
    <property type="entry name" value="DNA-BINDING TRANSCRIPTIONAL ACTIVATOR ADER"/>
    <property type="match status" value="1"/>
</dbReference>
<dbReference type="EMBL" id="AVPL01000007">
    <property type="protein sequence ID" value="KGN42234.1"/>
    <property type="molecule type" value="Genomic_DNA"/>
</dbReference>
<proteinExistence type="inferred from homology"/>
<comment type="caution">
    <text evidence="3">The sequence shown here is derived from an EMBL/GenBank/DDBJ whole genome shotgun (WGS) entry which is preliminary data.</text>
</comment>
<sequence>MPDTVDAGTRLLESLASGASPADLAAIDVDPHARDLAMRIAGAFDVQRRREQQLAALVDTARELASMTDPSVVLDAIVRRARALMGTDVAYLTLYDPTNEDTYMRATAGSVSAQFQVVRLDFGSGLGGLVAQSRKPYWTADYFADARFMHTSSIDGAVGDEGLVAICGTPLIVKDEFVGVLFASNRTPRPFTHDEVALLGSLAALAAVTIVQVRAAEDSARTLAALSEATERVHQYAAGIERAATAHDRFAEIVLEGGGVDDLTESLTQLLGGWALLLDEDGVLRSVAGASPPTADTLHDLAEQVVHRAEGARLTRIGDVWAVAISATETRIGYLVIGDVSTMDESDQRTVERAAVVTALVLLGERNRAEARQQQRTDVVAGLVSGHGDLGVLSAAARSLGVDLREPSCLLVVRRDDGGPARSLVLAVNAALGGLGLVGEVDGHAVALVPGTDPGPAAAELAQRLSRTSVVTVGAAGPVSEGAGASAGRLLEDLAAAHTEALRTAEALVALGRRGDGASAADLGFAGLIVGTRPEVAAYVHSVLGALVDYDASRGTDLVGTLEAYFLAGSSPRHAATRLHVHTNTVAQRLERISRLVGDAWQSPERALELQLALRLRHLVAS</sequence>
<dbReference type="AlphaFoldDB" id="A0A0A0JZP8"/>
<gene>
    <name evidence="3" type="ORF">N801_01455</name>
</gene>
<dbReference type="Gene3D" id="1.10.10.2840">
    <property type="entry name" value="PucR C-terminal helix-turn-helix domain"/>
    <property type="match status" value="1"/>
</dbReference>
<dbReference type="SUPFAM" id="SSF55781">
    <property type="entry name" value="GAF domain-like"/>
    <property type="match status" value="1"/>
</dbReference>
<name>A0A0A0JZP8_9MICO</name>
<dbReference type="InterPro" id="IPR025736">
    <property type="entry name" value="PucR_C-HTH_dom"/>
</dbReference>
<keyword evidence="4" id="KW-1185">Reference proteome</keyword>
<evidence type="ECO:0000256" key="1">
    <source>
        <dbReference type="ARBA" id="ARBA00006754"/>
    </source>
</evidence>